<name>A0ABW1CTY7_9ACTN</name>
<evidence type="ECO:0000313" key="7">
    <source>
        <dbReference type="EMBL" id="MFC5828160.1"/>
    </source>
</evidence>
<evidence type="ECO:0000313" key="8">
    <source>
        <dbReference type="Proteomes" id="UP001596058"/>
    </source>
</evidence>
<evidence type="ECO:0000256" key="3">
    <source>
        <dbReference type="ARBA" id="ARBA00022729"/>
    </source>
</evidence>
<feature type="signal peptide" evidence="5">
    <location>
        <begin position="1"/>
        <end position="25"/>
    </location>
</feature>
<evidence type="ECO:0000256" key="4">
    <source>
        <dbReference type="SAM" id="MobiDB-lite"/>
    </source>
</evidence>
<dbReference type="PANTHER" id="PTHR30085">
    <property type="entry name" value="AMINO ACID ABC TRANSPORTER PERMEASE"/>
    <property type="match status" value="1"/>
</dbReference>
<feature type="domain" description="Solute-binding protein family 3/N-terminal" evidence="6">
    <location>
        <begin position="60"/>
        <end position="282"/>
    </location>
</feature>
<dbReference type="Gene3D" id="3.40.190.10">
    <property type="entry name" value="Periplasmic binding protein-like II"/>
    <property type="match status" value="2"/>
</dbReference>
<dbReference type="PROSITE" id="PS51257">
    <property type="entry name" value="PROKAR_LIPOPROTEIN"/>
    <property type="match status" value="1"/>
</dbReference>
<feature type="chain" id="PRO_5046085874" evidence="5">
    <location>
        <begin position="26"/>
        <end position="301"/>
    </location>
</feature>
<feature type="compositionally biased region" description="Low complexity" evidence="4">
    <location>
        <begin position="31"/>
        <end position="42"/>
    </location>
</feature>
<reference evidence="8" key="1">
    <citation type="journal article" date="2019" name="Int. J. Syst. Evol. Microbiol.">
        <title>The Global Catalogue of Microorganisms (GCM) 10K type strain sequencing project: providing services to taxonomists for standard genome sequencing and annotation.</title>
        <authorList>
            <consortium name="The Broad Institute Genomics Platform"/>
            <consortium name="The Broad Institute Genome Sequencing Center for Infectious Disease"/>
            <person name="Wu L."/>
            <person name="Ma J."/>
        </authorList>
    </citation>
    <scope>NUCLEOTIDE SEQUENCE [LARGE SCALE GENOMIC DNA]</scope>
    <source>
        <strain evidence="8">CCUG 53903</strain>
    </source>
</reference>
<evidence type="ECO:0000259" key="6">
    <source>
        <dbReference type="SMART" id="SM00062"/>
    </source>
</evidence>
<evidence type="ECO:0000256" key="1">
    <source>
        <dbReference type="ARBA" id="ARBA00010333"/>
    </source>
</evidence>
<sequence>MVARRMPLSAAIAAYSIFITSCATAPPRPSPAQASAPAQPTPGEQGQPVQRETKFKKGARTTVGVLTDLPGIGALKIGPNKRTGFDNDLVLWLSTKIGFEPRYIDVTIVEREPALITEPLLADAIFAAFSITDDRKGRIDFAGPYLINKQGVMVRAKETRILTISDLETKTLCAPRGSTSLRELQARKLKVTEEESVEQCIENLKNETVDGVSTDQLLLYGRAEKDSSLRVLPKLTFGYYENYGIGLPKNSGADCKLLTEHIKEFIKSGAWEDFFIQNFPKLATEADEYKPKPDALEKCSS</sequence>
<accession>A0ABW1CTY7</accession>
<keyword evidence="3 5" id="KW-0732">Signal</keyword>
<comment type="caution">
    <text evidence="7">The sequence shown here is derived from an EMBL/GenBank/DDBJ whole genome shotgun (WGS) entry which is preliminary data.</text>
</comment>
<dbReference type="InterPro" id="IPR051455">
    <property type="entry name" value="Bact_solute-bind_prot3"/>
</dbReference>
<dbReference type="SUPFAM" id="SSF53850">
    <property type="entry name" value="Periplasmic binding protein-like II"/>
    <property type="match status" value="1"/>
</dbReference>
<keyword evidence="2" id="KW-0813">Transport</keyword>
<dbReference type="PANTHER" id="PTHR30085:SF6">
    <property type="entry name" value="ABC TRANSPORTER GLUTAMINE-BINDING PROTEIN GLNH"/>
    <property type="match status" value="1"/>
</dbReference>
<evidence type="ECO:0000256" key="2">
    <source>
        <dbReference type="ARBA" id="ARBA00022448"/>
    </source>
</evidence>
<protein>
    <submittedName>
        <fullName evidence="7">Transporter substrate-binding domain-containing protein</fullName>
    </submittedName>
</protein>
<dbReference type="EMBL" id="JBHSPA010000035">
    <property type="protein sequence ID" value="MFC5828160.1"/>
    <property type="molecule type" value="Genomic_DNA"/>
</dbReference>
<comment type="similarity">
    <text evidence="1">Belongs to the bacterial solute-binding protein 3 family.</text>
</comment>
<feature type="region of interest" description="Disordered" evidence="4">
    <location>
        <begin position="26"/>
        <end position="54"/>
    </location>
</feature>
<dbReference type="RefSeq" id="WP_379517663.1">
    <property type="nucleotide sequence ID" value="NZ_JBHSPA010000035.1"/>
</dbReference>
<dbReference type="Pfam" id="PF00497">
    <property type="entry name" value="SBP_bac_3"/>
    <property type="match status" value="1"/>
</dbReference>
<proteinExistence type="inferred from homology"/>
<keyword evidence="8" id="KW-1185">Reference proteome</keyword>
<gene>
    <name evidence="7" type="ORF">ACFPZ3_30205</name>
</gene>
<dbReference type="InterPro" id="IPR001638">
    <property type="entry name" value="Solute-binding_3/MltF_N"/>
</dbReference>
<dbReference type="SMART" id="SM00062">
    <property type="entry name" value="PBPb"/>
    <property type="match status" value="1"/>
</dbReference>
<dbReference type="Proteomes" id="UP001596058">
    <property type="component" value="Unassembled WGS sequence"/>
</dbReference>
<organism evidence="7 8">
    <name type="scientific">Nonomuraea insulae</name>
    <dbReference type="NCBI Taxonomy" id="1616787"/>
    <lineage>
        <taxon>Bacteria</taxon>
        <taxon>Bacillati</taxon>
        <taxon>Actinomycetota</taxon>
        <taxon>Actinomycetes</taxon>
        <taxon>Streptosporangiales</taxon>
        <taxon>Streptosporangiaceae</taxon>
        <taxon>Nonomuraea</taxon>
    </lineage>
</organism>
<evidence type="ECO:0000256" key="5">
    <source>
        <dbReference type="SAM" id="SignalP"/>
    </source>
</evidence>